<accession>A0AAW9TMJ4</accession>
<name>A0AAW9TMJ4_RHIML</name>
<reference evidence="3 4" key="1">
    <citation type="journal article" date="2013" name="Genome Biol.">
        <title>Comparative genomics of the core and accessory genomes of 48 Sinorhizobium strains comprising five genospecies.</title>
        <authorList>
            <person name="Sugawara M."/>
            <person name="Epstein B."/>
            <person name="Badgley B.D."/>
            <person name="Unno T."/>
            <person name="Xu L."/>
            <person name="Reese J."/>
            <person name="Gyaneshwar P."/>
            <person name="Denny R."/>
            <person name="Mudge J."/>
            <person name="Bharti A.K."/>
            <person name="Farmer A.D."/>
            <person name="May G.D."/>
            <person name="Woodward J.E."/>
            <person name="Medigue C."/>
            <person name="Vallenet D."/>
            <person name="Lajus A."/>
            <person name="Rouy Z."/>
            <person name="Martinez-Vaz B."/>
            <person name="Tiffin P."/>
            <person name="Young N.D."/>
            <person name="Sadowsky M.J."/>
        </authorList>
    </citation>
    <scope>NUCLEOTIDE SEQUENCE [LARGE SCALE GENOMIC DNA]</scope>
    <source>
        <strain evidence="3 4">N6B1</strain>
    </source>
</reference>
<keyword evidence="1" id="KW-0812">Transmembrane</keyword>
<dbReference type="EMBL" id="WISR01000095">
    <property type="protein sequence ID" value="MQW32902.1"/>
    <property type="molecule type" value="Genomic_DNA"/>
</dbReference>
<feature type="signal peptide" evidence="2">
    <location>
        <begin position="1"/>
        <end position="20"/>
    </location>
</feature>
<evidence type="ECO:0000313" key="3">
    <source>
        <dbReference type="EMBL" id="MQW32902.1"/>
    </source>
</evidence>
<feature type="transmembrane region" description="Helical" evidence="1">
    <location>
        <begin position="135"/>
        <end position="158"/>
    </location>
</feature>
<comment type="caution">
    <text evidence="3">The sequence shown here is derived from an EMBL/GenBank/DDBJ whole genome shotgun (WGS) entry which is preliminary data.</text>
</comment>
<sequence>MKALFWTLIGAVSWASVANAENTFGTAEITVTDSDATSILAVGATSTLEAVDSTYVIGGTFVRASDGVQTPIEVHIPEAVTAEMAFATAKEMGIDVTQRITAQFQAGENKINKAVYSVSGERSGSIIMTDDPIPIIAYVLIAGVALVIGTETASAVICEGEYKRKYEIKPLEGTFTLDSECVMK</sequence>
<evidence type="ECO:0000256" key="2">
    <source>
        <dbReference type="SAM" id="SignalP"/>
    </source>
</evidence>
<evidence type="ECO:0000313" key="4">
    <source>
        <dbReference type="Proteomes" id="UP000429484"/>
    </source>
</evidence>
<protein>
    <submittedName>
        <fullName evidence="3">Uncharacterized protein</fullName>
    </submittedName>
</protein>
<proteinExistence type="predicted"/>
<keyword evidence="2" id="KW-0732">Signal</keyword>
<gene>
    <name evidence="3" type="ORF">GHK53_08835</name>
</gene>
<organism evidence="3 4">
    <name type="scientific">Rhizobium meliloti</name>
    <name type="common">Ensifer meliloti</name>
    <name type="synonym">Sinorhizobium meliloti</name>
    <dbReference type="NCBI Taxonomy" id="382"/>
    <lineage>
        <taxon>Bacteria</taxon>
        <taxon>Pseudomonadati</taxon>
        <taxon>Pseudomonadota</taxon>
        <taxon>Alphaproteobacteria</taxon>
        <taxon>Hyphomicrobiales</taxon>
        <taxon>Rhizobiaceae</taxon>
        <taxon>Sinorhizobium/Ensifer group</taxon>
        <taxon>Sinorhizobium</taxon>
    </lineage>
</organism>
<dbReference type="AlphaFoldDB" id="A0AAW9TMJ4"/>
<dbReference type="RefSeq" id="WP_017275618.1">
    <property type="nucleotide sequence ID" value="NZ_CP021793.1"/>
</dbReference>
<feature type="chain" id="PRO_5044027163" evidence="2">
    <location>
        <begin position="21"/>
        <end position="184"/>
    </location>
</feature>
<keyword evidence="1" id="KW-0472">Membrane</keyword>
<keyword evidence="1" id="KW-1133">Transmembrane helix</keyword>
<dbReference type="Proteomes" id="UP000429484">
    <property type="component" value="Unassembled WGS sequence"/>
</dbReference>
<evidence type="ECO:0000256" key="1">
    <source>
        <dbReference type="SAM" id="Phobius"/>
    </source>
</evidence>